<accession>A0A255GSC1</accession>
<feature type="signal peptide" evidence="2">
    <location>
        <begin position="1"/>
        <end position="19"/>
    </location>
</feature>
<dbReference type="AlphaFoldDB" id="A0A255GSC1"/>
<comment type="caution">
    <text evidence="3">The sequence shown here is derived from an EMBL/GenBank/DDBJ whole genome shotgun (WGS) entry which is preliminary data.</text>
</comment>
<evidence type="ECO:0008006" key="5">
    <source>
        <dbReference type="Google" id="ProtNLM"/>
    </source>
</evidence>
<evidence type="ECO:0000256" key="1">
    <source>
        <dbReference type="SAM" id="MobiDB-lite"/>
    </source>
</evidence>
<proteinExistence type="predicted"/>
<evidence type="ECO:0000256" key="2">
    <source>
        <dbReference type="SAM" id="SignalP"/>
    </source>
</evidence>
<organism evidence="3 4">
    <name type="scientific">Enemella dayhoffiae</name>
    <dbReference type="NCBI Taxonomy" id="2016507"/>
    <lineage>
        <taxon>Bacteria</taxon>
        <taxon>Bacillati</taxon>
        <taxon>Actinomycetota</taxon>
        <taxon>Actinomycetes</taxon>
        <taxon>Propionibacteriales</taxon>
        <taxon>Propionibacteriaceae</taxon>
        <taxon>Enemella</taxon>
    </lineage>
</organism>
<evidence type="ECO:0000313" key="4">
    <source>
        <dbReference type="Proteomes" id="UP000216311"/>
    </source>
</evidence>
<protein>
    <recommendedName>
        <fullName evidence="5">GerMN domain-containing protein</fullName>
    </recommendedName>
</protein>
<keyword evidence="4" id="KW-1185">Reference proteome</keyword>
<dbReference type="PROSITE" id="PS51257">
    <property type="entry name" value="PROKAR_LIPOPROTEIN"/>
    <property type="match status" value="1"/>
</dbReference>
<dbReference type="EMBL" id="NMVQ01000044">
    <property type="protein sequence ID" value="OYO18322.1"/>
    <property type="molecule type" value="Genomic_DNA"/>
</dbReference>
<feature type="chain" id="PRO_5039189536" description="GerMN domain-containing protein" evidence="2">
    <location>
        <begin position="20"/>
        <end position="432"/>
    </location>
</feature>
<keyword evidence="2" id="KW-0732">Signal</keyword>
<feature type="region of interest" description="Disordered" evidence="1">
    <location>
        <begin position="401"/>
        <end position="422"/>
    </location>
</feature>
<evidence type="ECO:0000313" key="3">
    <source>
        <dbReference type="EMBL" id="OYO18322.1"/>
    </source>
</evidence>
<gene>
    <name evidence="3" type="ORF">CGZ93_15110</name>
</gene>
<reference evidence="3 4" key="1">
    <citation type="submission" date="2017-07" db="EMBL/GenBank/DDBJ databases">
        <title>Draft whole genome sequences of clinical Proprionibacteriaceae strains.</title>
        <authorList>
            <person name="Bernier A.-M."/>
            <person name="Bernard K."/>
            <person name="Domingo M.-C."/>
        </authorList>
    </citation>
    <scope>NUCLEOTIDE SEQUENCE [LARGE SCALE GENOMIC DNA]</scope>
    <source>
        <strain evidence="3 4">NML 130396</strain>
    </source>
</reference>
<sequence>MRWLLVPVLAALLSGCLGADRRTAPDELAGWLRADPAVASAEVRHREWMMDTRSSPRDGVGTAQLRSGADLPEFASRLQAYLTEHRSDWQRVALVVTEQSGHGVELGLDSAVNQRRIDALTRWRTDRRVESLVLETEKSSVRLRRGADLLPLAGQLLQDPVVREARRGSERPGILALEGPEQVASFLVDAEPERLSPLLAALRPFRPARIEIEAVLAERPRVKVLLGSADLPGAARAASANSTPAEVTLEHDGLTVVGADATTLAGVDLARRARQLPGVRGVRLTRDGLYLTLAPERFAEAGQRIATDPDAGRIARVELAHDRNLVNLPPAQLERPAAVVQLLLADASRPELRWTEREVTLILSDPDLAGWRRMARVLREHPGQGEQTYSVVNRADGGSVRFTSTSSGRANPTTPPGGPGQAILDMWDCTAG</sequence>
<dbReference type="Proteomes" id="UP000216311">
    <property type="component" value="Unassembled WGS sequence"/>
</dbReference>
<feature type="compositionally biased region" description="Polar residues" evidence="1">
    <location>
        <begin position="401"/>
        <end position="412"/>
    </location>
</feature>
<name>A0A255GSC1_9ACTN</name>